<dbReference type="Pfam" id="PF25917">
    <property type="entry name" value="BSH_RND"/>
    <property type="match status" value="1"/>
</dbReference>
<dbReference type="Proteomes" id="UP001144372">
    <property type="component" value="Unassembled WGS sequence"/>
</dbReference>
<dbReference type="InterPro" id="IPR058625">
    <property type="entry name" value="MdtA-like_BSH"/>
</dbReference>
<evidence type="ECO:0000259" key="5">
    <source>
        <dbReference type="Pfam" id="PF25954"/>
    </source>
</evidence>
<feature type="coiled-coil region" evidence="2">
    <location>
        <begin position="109"/>
        <end position="174"/>
    </location>
</feature>
<feature type="domain" description="CusB-like beta-barrel" evidence="5">
    <location>
        <begin position="227"/>
        <end position="294"/>
    </location>
</feature>
<dbReference type="Gene3D" id="2.40.50.100">
    <property type="match status" value="1"/>
</dbReference>
<dbReference type="InterPro" id="IPR058792">
    <property type="entry name" value="Beta-barrel_RND_2"/>
</dbReference>
<accession>A0A9W6FTA9</accession>
<dbReference type="Pfam" id="PF25954">
    <property type="entry name" value="Beta-barrel_RND_2"/>
    <property type="match status" value="1"/>
</dbReference>
<feature type="domain" description="Multidrug resistance protein MdtA-like barrel-sandwich hybrid" evidence="4">
    <location>
        <begin position="62"/>
        <end position="217"/>
    </location>
</feature>
<dbReference type="PANTHER" id="PTHR30469">
    <property type="entry name" value="MULTIDRUG RESISTANCE PROTEIN MDTA"/>
    <property type="match status" value="1"/>
</dbReference>
<evidence type="ECO:0000313" key="6">
    <source>
        <dbReference type="EMBL" id="GLI33425.1"/>
    </source>
</evidence>
<evidence type="ECO:0000256" key="1">
    <source>
        <dbReference type="ARBA" id="ARBA00009477"/>
    </source>
</evidence>
<evidence type="ECO:0000259" key="3">
    <source>
        <dbReference type="Pfam" id="PF25876"/>
    </source>
</evidence>
<evidence type="ECO:0000313" key="7">
    <source>
        <dbReference type="Proteomes" id="UP001144372"/>
    </source>
</evidence>
<dbReference type="NCBIfam" id="TIGR01730">
    <property type="entry name" value="RND_mfp"/>
    <property type="match status" value="1"/>
</dbReference>
<dbReference type="Pfam" id="PF25876">
    <property type="entry name" value="HH_MFP_RND"/>
    <property type="match status" value="1"/>
</dbReference>
<sequence>MLFLLVFGTGSIVVFRYSRGIPAEPSTTSSENTRIAVDVISPSRTTLKRSVEVFGSLSAKNVTEVKSELPGRVLQIRVKEWDHVSPKDILLEMDPMDYKLELQRSQAGLKIAEAQLLKAKVDLNRAKRELNRTLKLKEGGLVTGQELDERRTALESAEAQVALADAQVGQARAQLAESNRNLQKSSILAPIQGIVSERKVDVGDWVDKGAHLFSIVDNRILDFTATVSAIDLPLVHEGQLLTFTVDGLSNRVFEGRVHRVNPTVNASDRSGRIQAEVKNSDDILRGGVFARGQVVVEERHDIMVVPADCLVGWDMEKETARVFVVTEGGVAHSKEIRTGLTEGGKVEILGGLTGAEWVVSRGGFNLREGDGVYISNQEGNP</sequence>
<dbReference type="InterPro" id="IPR006143">
    <property type="entry name" value="RND_pump_MFP"/>
</dbReference>
<dbReference type="SUPFAM" id="SSF111369">
    <property type="entry name" value="HlyD-like secretion proteins"/>
    <property type="match status" value="1"/>
</dbReference>
<keyword evidence="7" id="KW-1185">Reference proteome</keyword>
<gene>
    <name evidence="6" type="ORF">DAMNIGENAA_08580</name>
</gene>
<dbReference type="PANTHER" id="PTHR30469:SF38">
    <property type="entry name" value="HLYD FAMILY SECRETION PROTEIN"/>
    <property type="match status" value="1"/>
</dbReference>
<dbReference type="AlphaFoldDB" id="A0A9W6FTA9"/>
<name>A0A9W6FTA9_9BACT</name>
<evidence type="ECO:0000259" key="4">
    <source>
        <dbReference type="Pfam" id="PF25917"/>
    </source>
</evidence>
<dbReference type="InterPro" id="IPR058624">
    <property type="entry name" value="MdtA-like_HH"/>
</dbReference>
<dbReference type="Gene3D" id="2.40.30.170">
    <property type="match status" value="1"/>
</dbReference>
<dbReference type="Gene3D" id="2.40.420.20">
    <property type="match status" value="1"/>
</dbReference>
<evidence type="ECO:0000256" key="2">
    <source>
        <dbReference type="SAM" id="Coils"/>
    </source>
</evidence>
<comment type="caution">
    <text evidence="6">The sequence shown here is derived from an EMBL/GenBank/DDBJ whole genome shotgun (WGS) entry which is preliminary data.</text>
</comment>
<dbReference type="GO" id="GO:0015562">
    <property type="term" value="F:efflux transmembrane transporter activity"/>
    <property type="evidence" value="ECO:0007669"/>
    <property type="project" value="TreeGrafter"/>
</dbReference>
<keyword evidence="2" id="KW-0175">Coiled coil</keyword>
<feature type="domain" description="Multidrug resistance protein MdtA-like alpha-helical hairpin" evidence="3">
    <location>
        <begin position="111"/>
        <end position="176"/>
    </location>
</feature>
<dbReference type="Gene3D" id="1.10.287.470">
    <property type="entry name" value="Helix hairpin bin"/>
    <property type="match status" value="1"/>
</dbReference>
<dbReference type="EMBL" id="BSDR01000001">
    <property type="protein sequence ID" value="GLI33425.1"/>
    <property type="molecule type" value="Genomic_DNA"/>
</dbReference>
<proteinExistence type="inferred from homology"/>
<comment type="similarity">
    <text evidence="1">Belongs to the membrane fusion protein (MFP) (TC 8.A.1) family.</text>
</comment>
<protein>
    <submittedName>
        <fullName evidence="6">RND transporter</fullName>
    </submittedName>
</protein>
<reference evidence="6" key="1">
    <citation type="submission" date="2022-12" db="EMBL/GenBank/DDBJ databases">
        <title>Reference genome sequencing for broad-spectrum identification of bacterial and archaeal isolates by mass spectrometry.</title>
        <authorList>
            <person name="Sekiguchi Y."/>
            <person name="Tourlousse D.M."/>
        </authorList>
    </citation>
    <scope>NUCLEOTIDE SEQUENCE</scope>
    <source>
        <strain evidence="6">ASRB1</strain>
    </source>
</reference>
<organism evidence="6 7">
    <name type="scientific">Desulforhabdus amnigena</name>
    <dbReference type="NCBI Taxonomy" id="40218"/>
    <lineage>
        <taxon>Bacteria</taxon>
        <taxon>Pseudomonadati</taxon>
        <taxon>Thermodesulfobacteriota</taxon>
        <taxon>Syntrophobacteria</taxon>
        <taxon>Syntrophobacterales</taxon>
        <taxon>Syntrophobacteraceae</taxon>
        <taxon>Desulforhabdus</taxon>
    </lineage>
</organism>
<dbReference type="GO" id="GO:1990281">
    <property type="term" value="C:efflux pump complex"/>
    <property type="evidence" value="ECO:0007669"/>
    <property type="project" value="TreeGrafter"/>
</dbReference>